<accession>I0ILH9</accession>
<evidence type="ECO:0000313" key="4">
    <source>
        <dbReference type="EMBL" id="BAM06128.1"/>
    </source>
</evidence>
<proteinExistence type="predicted"/>
<dbReference type="HOGENOM" id="CLU_038371_0_0_0"/>
<feature type="region of interest" description="Disordered" evidence="3">
    <location>
        <begin position="1"/>
        <end position="26"/>
    </location>
</feature>
<dbReference type="PATRIC" id="fig|1162668.3.peg.476"/>
<dbReference type="InterPro" id="IPR051199">
    <property type="entry name" value="LPS_LOS_Heptosyltrfase"/>
</dbReference>
<evidence type="ECO:0000256" key="2">
    <source>
        <dbReference type="ARBA" id="ARBA00022679"/>
    </source>
</evidence>
<dbReference type="eggNOG" id="COG0859">
    <property type="taxonomic scope" value="Bacteria"/>
</dbReference>
<dbReference type="PANTHER" id="PTHR30160">
    <property type="entry name" value="TETRAACYLDISACCHARIDE 4'-KINASE-RELATED"/>
    <property type="match status" value="1"/>
</dbReference>
<dbReference type="CDD" id="cd03789">
    <property type="entry name" value="GT9_LPS_heptosyltransferase"/>
    <property type="match status" value="1"/>
</dbReference>
<feature type="region of interest" description="Disordered" evidence="3">
    <location>
        <begin position="389"/>
        <end position="428"/>
    </location>
</feature>
<evidence type="ECO:0000256" key="3">
    <source>
        <dbReference type="SAM" id="MobiDB-lite"/>
    </source>
</evidence>
<dbReference type="Pfam" id="PF01075">
    <property type="entry name" value="Glyco_transf_9"/>
    <property type="match status" value="1"/>
</dbReference>
<dbReference type="AlphaFoldDB" id="I0ILH9"/>
<dbReference type="InterPro" id="IPR002201">
    <property type="entry name" value="Glyco_trans_9"/>
</dbReference>
<evidence type="ECO:0000313" key="5">
    <source>
        <dbReference type="Proteomes" id="UP000007382"/>
    </source>
</evidence>
<reference evidence="4 5" key="1">
    <citation type="journal article" date="2012" name="J. Bacteriol.">
        <title>Complete Genome Sequence of Leptospirillum ferrooxidans Strain C2-3, Isolated from a Fresh Volcanic Ash Deposit on the Island of Miyake, Japan.</title>
        <authorList>
            <person name="Fujimura R."/>
            <person name="Sato Y."/>
            <person name="Nishizawa T."/>
            <person name="Oshima K."/>
            <person name="Kim S.-W."/>
            <person name="Hattori M."/>
            <person name="Kamijo T."/>
            <person name="Ohta H."/>
        </authorList>
    </citation>
    <scope>NUCLEOTIDE SEQUENCE [LARGE SCALE GENOMIC DNA]</scope>
    <source>
        <strain evidence="4 5">C2-3</strain>
    </source>
</reference>
<dbReference type="GO" id="GO:0008713">
    <property type="term" value="F:ADP-heptose-lipopolysaccharide heptosyltransferase activity"/>
    <property type="evidence" value="ECO:0007669"/>
    <property type="project" value="TreeGrafter"/>
</dbReference>
<dbReference type="KEGG" id="lfc:LFE_0407"/>
<dbReference type="RefSeq" id="WP_014448621.1">
    <property type="nucleotide sequence ID" value="NC_017094.1"/>
</dbReference>
<dbReference type="SUPFAM" id="SSF53756">
    <property type="entry name" value="UDP-Glycosyltransferase/glycogen phosphorylase"/>
    <property type="match status" value="1"/>
</dbReference>
<dbReference type="EMBL" id="AP012342">
    <property type="protein sequence ID" value="BAM06128.1"/>
    <property type="molecule type" value="Genomic_DNA"/>
</dbReference>
<sequence length="428" mass="48356">MASNPEKKADDRRFEEHRDQDPSSIADLLPDGMSGDIIVSKFSGWGSLVTIIPLLDAIKNRFPESGIILLTHRKNEEFAKILPQITRTILFSNPGLGHFLKSPLQFWKKIRILRKGKPTVFIDLQIHTHQSLSMILSLASGASIRVGLKSKPSRSRDRFLTHSIYFNRHQPLSTVFRQIGNLLGLGPLAQSPKIPILFSFREQERVLEKLNLPDPQKRLLVINPNASKLSHERRWPRAHFIRLLELFFQRFPDTNVVFPGSPGEYQYNEPILKAFSGSRHFMRNVAGRLTLQETAILLKKASLFLTNDSGPLHLALALGTPTVAMFGPTHPDLVLYRPNPPKSIFLYEPIYCSPCLHQTPTPPCAGDNKCIQAISPESVLFAMESLLTSPKKDPGPQEWRFNPARYSPQNERHTPGLIQDSPVKIKTL</sequence>
<dbReference type="GO" id="GO:0009244">
    <property type="term" value="P:lipopolysaccharide core region biosynthetic process"/>
    <property type="evidence" value="ECO:0007669"/>
    <property type="project" value="TreeGrafter"/>
</dbReference>
<dbReference type="GO" id="GO:0005829">
    <property type="term" value="C:cytosol"/>
    <property type="evidence" value="ECO:0007669"/>
    <property type="project" value="TreeGrafter"/>
</dbReference>
<name>I0ILH9_LEPFC</name>
<organism evidence="4 5">
    <name type="scientific">Leptospirillum ferrooxidans (strain C2-3)</name>
    <dbReference type="NCBI Taxonomy" id="1162668"/>
    <lineage>
        <taxon>Bacteria</taxon>
        <taxon>Pseudomonadati</taxon>
        <taxon>Nitrospirota</taxon>
        <taxon>Nitrospiria</taxon>
        <taxon>Nitrospirales</taxon>
        <taxon>Nitrospiraceae</taxon>
        <taxon>Leptospirillum</taxon>
    </lineage>
</organism>
<reference evidence="5" key="2">
    <citation type="submission" date="2012-03" db="EMBL/GenBank/DDBJ databases">
        <title>The complete genome sequence of the pioneer microbe on fresh volcanic deposit, Leptospirillum ferrooxidans strain C2-3.</title>
        <authorList>
            <person name="Fujimura R."/>
            <person name="Sato Y."/>
            <person name="Nishizawa T."/>
            <person name="Nanba K."/>
            <person name="Oshima K."/>
            <person name="Hattori M."/>
            <person name="Kamijo T."/>
            <person name="Ohta H."/>
        </authorList>
    </citation>
    <scope>NUCLEOTIDE SEQUENCE [LARGE SCALE GENOMIC DNA]</scope>
    <source>
        <strain evidence="5">C2-3</strain>
    </source>
</reference>
<feature type="compositionally biased region" description="Basic and acidic residues" evidence="3">
    <location>
        <begin position="1"/>
        <end position="21"/>
    </location>
</feature>
<keyword evidence="1" id="KW-0328">Glycosyltransferase</keyword>
<keyword evidence="5" id="KW-1185">Reference proteome</keyword>
<dbReference type="Gene3D" id="3.40.50.2000">
    <property type="entry name" value="Glycogen Phosphorylase B"/>
    <property type="match status" value="2"/>
</dbReference>
<evidence type="ECO:0000256" key="1">
    <source>
        <dbReference type="ARBA" id="ARBA00022676"/>
    </source>
</evidence>
<dbReference type="Proteomes" id="UP000007382">
    <property type="component" value="Chromosome"/>
</dbReference>
<gene>
    <name evidence="4" type="ordered locus">LFE_0407</name>
</gene>
<protein>
    <submittedName>
        <fullName evidence="4">Putative glycosyl transferase, family 9</fullName>
    </submittedName>
</protein>
<dbReference type="OrthoDB" id="9783989at2"/>
<keyword evidence="2 4" id="KW-0808">Transferase</keyword>
<dbReference type="STRING" id="1162668.LFE_0407"/>